<keyword evidence="10" id="KW-1185">Reference proteome</keyword>
<dbReference type="PROSITE" id="PS00365">
    <property type="entry name" value="NIR_SIR"/>
    <property type="match status" value="1"/>
</dbReference>
<evidence type="ECO:0000259" key="7">
    <source>
        <dbReference type="Pfam" id="PF01077"/>
    </source>
</evidence>
<keyword evidence="2" id="KW-0349">Heme</keyword>
<feature type="domain" description="Nitrite/sulphite reductase 4Fe-4S" evidence="7">
    <location>
        <begin position="112"/>
        <end position="230"/>
    </location>
</feature>
<keyword evidence="1" id="KW-0004">4Fe-4S</keyword>
<dbReference type="InterPro" id="IPR006066">
    <property type="entry name" value="NO2/SO3_Rdtase_FeS/sirohaem_BS"/>
</dbReference>
<dbReference type="InterPro" id="IPR005117">
    <property type="entry name" value="NiRdtase/SiRdtase_haem-b_fer"/>
</dbReference>
<evidence type="ECO:0000256" key="4">
    <source>
        <dbReference type="ARBA" id="ARBA00023002"/>
    </source>
</evidence>
<dbReference type="SUPFAM" id="SSF55124">
    <property type="entry name" value="Nitrite/Sulfite reductase N-terminal domain-like"/>
    <property type="match status" value="2"/>
</dbReference>
<evidence type="ECO:0000256" key="3">
    <source>
        <dbReference type="ARBA" id="ARBA00022723"/>
    </source>
</evidence>
<dbReference type="PANTHER" id="PTHR32439">
    <property type="entry name" value="FERREDOXIN--NITRITE REDUCTASE, CHLOROPLASTIC"/>
    <property type="match status" value="1"/>
</dbReference>
<keyword evidence="3" id="KW-0479">Metal-binding</keyword>
<dbReference type="Gene3D" id="3.90.480.10">
    <property type="entry name" value="Sulfite Reductase Hemoprotein,Domain 2"/>
    <property type="match status" value="1"/>
</dbReference>
<protein>
    <submittedName>
        <fullName evidence="9">Nitrite/sulfite reductase</fullName>
    </submittedName>
</protein>
<dbReference type="InterPro" id="IPR045854">
    <property type="entry name" value="NO2/SO3_Rdtase_4Fe4S_sf"/>
</dbReference>
<dbReference type="InterPro" id="IPR036136">
    <property type="entry name" value="Nit/Sulf_reduc_fer-like_dom_sf"/>
</dbReference>
<keyword evidence="5" id="KW-0408">Iron</keyword>
<evidence type="ECO:0000256" key="2">
    <source>
        <dbReference type="ARBA" id="ARBA00022617"/>
    </source>
</evidence>
<evidence type="ECO:0000313" key="10">
    <source>
        <dbReference type="Proteomes" id="UP000663651"/>
    </source>
</evidence>
<dbReference type="PANTHER" id="PTHR32439:SF9">
    <property type="entry name" value="BLR3264 PROTEIN"/>
    <property type="match status" value="1"/>
</dbReference>
<dbReference type="Pfam" id="PF01077">
    <property type="entry name" value="NIR_SIR"/>
    <property type="match status" value="1"/>
</dbReference>
<keyword evidence="4" id="KW-0560">Oxidoreductase</keyword>
<dbReference type="Proteomes" id="UP000663651">
    <property type="component" value="Chromosome"/>
</dbReference>
<feature type="domain" description="Nitrite/Sulfite reductase ferredoxin-like" evidence="8">
    <location>
        <begin position="14"/>
        <end position="80"/>
    </location>
</feature>
<reference evidence="9 10" key="1">
    <citation type="submission" date="2021-03" db="EMBL/GenBank/DDBJ databases">
        <title>Geobacter metallireducens gen. nov. sp. nov., a microorganism capable of coupling the complete oxidation of organic compounds to the reduction of iron and other metals.</title>
        <authorList>
            <person name="Li Y."/>
        </authorList>
    </citation>
    <scope>NUCLEOTIDE SEQUENCE [LARGE SCALE GENOMIC DNA]</scope>
    <source>
        <strain evidence="9 10">Jerry-YX</strain>
    </source>
</reference>
<proteinExistence type="predicted"/>
<evidence type="ECO:0000256" key="6">
    <source>
        <dbReference type="ARBA" id="ARBA00023014"/>
    </source>
</evidence>
<feature type="domain" description="Nitrite/Sulfite reductase ferredoxin-like" evidence="8">
    <location>
        <begin position="261"/>
        <end position="316"/>
    </location>
</feature>
<dbReference type="SUPFAM" id="SSF56014">
    <property type="entry name" value="Nitrite and sulphite reductase 4Fe-4S domain-like"/>
    <property type="match status" value="2"/>
</dbReference>
<dbReference type="InterPro" id="IPR051329">
    <property type="entry name" value="NIR_SIR_4Fe-4S"/>
</dbReference>
<evidence type="ECO:0000313" key="9">
    <source>
        <dbReference type="EMBL" id="QSV45317.1"/>
    </source>
</evidence>
<name>A0ABX7Q2A1_9BACT</name>
<dbReference type="Gene3D" id="3.30.413.10">
    <property type="entry name" value="Sulfite Reductase Hemoprotein, domain 1"/>
    <property type="match status" value="2"/>
</dbReference>
<accession>A0ABX7Q2A1</accession>
<evidence type="ECO:0000259" key="8">
    <source>
        <dbReference type="Pfam" id="PF03460"/>
    </source>
</evidence>
<keyword evidence="6" id="KW-0411">Iron-sulfur</keyword>
<evidence type="ECO:0000256" key="5">
    <source>
        <dbReference type="ARBA" id="ARBA00023004"/>
    </source>
</evidence>
<sequence length="432" mass="46498">MTSGIRDYRLDGIYRQRQDGFFMQRVKLPAGVISSVQARGVAAIAAAIGRGTVHLTTRGSMEIHWLREADLPLVKLELAKVGLTSRGACGGAVRGIVCGAQGSERFPALETMARRLQRHFAGNPRFERLPKKFKIGIEADVAGGRHLIQDAALVLVRSEEGRGWYDVWVAGGLGREPQAGFLLEKEVEERRIIPLLEAIVKVYASHAPAGKRLKHVVREIGEDELRRRINAEPGAVEELPEVVALPENLLPSPVSRRRLEVPVFAGLLSSDKLRLLADFADARADGSMAVTVDQNLALLLADDGDADAALRELEAAGFNLGGGPEGTVFRVCPGAHECLAGLAPTRDIAGVLRDALGPEGAKLSWAISGCHNSCTQPQLADVGIAVSRLVAGDDGKKEPRFALYRRSSGGFGEKTAELLTLDELLESVRRIG</sequence>
<gene>
    <name evidence="9" type="ORF">JZM60_14490</name>
</gene>
<dbReference type="EMBL" id="CP071382">
    <property type="protein sequence ID" value="QSV45317.1"/>
    <property type="molecule type" value="Genomic_DNA"/>
</dbReference>
<dbReference type="RefSeq" id="WP_207163122.1">
    <property type="nucleotide sequence ID" value="NZ_CP071382.1"/>
</dbReference>
<dbReference type="InterPro" id="IPR006067">
    <property type="entry name" value="NO2/SO3_Rdtase_4Fe4S_dom"/>
</dbReference>
<dbReference type="Pfam" id="PF03460">
    <property type="entry name" value="NIR_SIR_ferr"/>
    <property type="match status" value="2"/>
</dbReference>
<organism evidence="9 10">
    <name type="scientific">Geobacter benzoatilyticus</name>
    <dbReference type="NCBI Taxonomy" id="2815309"/>
    <lineage>
        <taxon>Bacteria</taxon>
        <taxon>Pseudomonadati</taxon>
        <taxon>Thermodesulfobacteriota</taxon>
        <taxon>Desulfuromonadia</taxon>
        <taxon>Geobacterales</taxon>
        <taxon>Geobacteraceae</taxon>
        <taxon>Geobacter</taxon>
    </lineage>
</organism>
<evidence type="ECO:0000256" key="1">
    <source>
        <dbReference type="ARBA" id="ARBA00022485"/>
    </source>
</evidence>